<feature type="region of interest" description="Disordered" evidence="1">
    <location>
        <begin position="152"/>
        <end position="194"/>
    </location>
</feature>
<gene>
    <name evidence="3" type="ORF">DWG14_03242</name>
</gene>
<feature type="region of interest" description="Disordered" evidence="1">
    <location>
        <begin position="1"/>
        <end position="38"/>
    </location>
</feature>
<feature type="region of interest" description="Disordered" evidence="1">
    <location>
        <begin position="242"/>
        <end position="279"/>
    </location>
</feature>
<feature type="compositionally biased region" description="Low complexity" evidence="1">
    <location>
        <begin position="243"/>
        <end position="255"/>
    </location>
</feature>
<keyword evidence="2" id="KW-1133">Transmembrane helix</keyword>
<accession>A0AAI8L0D0</accession>
<dbReference type="RefSeq" id="WP_120051175.1">
    <property type="nucleotide sequence ID" value="NZ_CP032427.1"/>
</dbReference>
<keyword evidence="2" id="KW-0812">Transmembrane</keyword>
<protein>
    <submittedName>
        <fullName evidence="3">Uncharacterized protein</fullName>
    </submittedName>
</protein>
<dbReference type="KEGG" id="sge:DWG14_03242"/>
<proteinExistence type="predicted"/>
<dbReference type="AlphaFoldDB" id="A0AAI8L0D0"/>
<feature type="transmembrane region" description="Helical" evidence="2">
    <location>
        <begin position="125"/>
        <end position="147"/>
    </location>
</feature>
<evidence type="ECO:0000313" key="4">
    <source>
        <dbReference type="Proteomes" id="UP000265765"/>
    </source>
</evidence>
<reference evidence="3 4" key="1">
    <citation type="submission" date="2018-09" db="EMBL/GenBank/DDBJ databases">
        <title>Production of Trimethoprim by Streptomyces sp. 3E-1.</title>
        <authorList>
            <person name="Kang H.J."/>
            <person name="Kim S.B."/>
        </authorList>
    </citation>
    <scope>NUCLEOTIDE SEQUENCE [LARGE SCALE GENOMIC DNA]</scope>
    <source>
        <strain evidence="3 4">3E-1</strain>
    </source>
</reference>
<evidence type="ECO:0000256" key="1">
    <source>
        <dbReference type="SAM" id="MobiDB-lite"/>
    </source>
</evidence>
<evidence type="ECO:0000313" key="3">
    <source>
        <dbReference type="EMBL" id="AYC39010.1"/>
    </source>
</evidence>
<name>A0AAI8L0D0_9ACTN</name>
<evidence type="ECO:0000256" key="2">
    <source>
        <dbReference type="SAM" id="Phobius"/>
    </source>
</evidence>
<dbReference type="GeneID" id="91282167"/>
<sequence length="279" mass="28743">MTGEHGTADGNGHGMGDERPYGETSPAPEPSYGNAAFPAKGAQGEAVFLPRGAHGDAAFEPKVSYDHGRLEAVLGAALLGAKEDGEAERRAVDAFRVARDTGAHRARTRRRDDWRPRPQRRWGRSWKATLSVLLASLTLGGVAYAAIGAGGDGPAKGAARDEGVRPSVTTSAPAPSPTAPRSSASAPADRPATAKDTLAHCRAYEKLRGRGKALDSTAYRRLAAAAGGEANVRTYCAALTDSTGADAGTKGAAGAVNPGKRKGQTAAEADPGKNRSQKH</sequence>
<dbReference type="Proteomes" id="UP000265765">
    <property type="component" value="Chromosome"/>
</dbReference>
<keyword evidence="2" id="KW-0472">Membrane</keyword>
<organism evidence="3 4">
    <name type="scientific">Streptomyces griseorubiginosus</name>
    <dbReference type="NCBI Taxonomy" id="67304"/>
    <lineage>
        <taxon>Bacteria</taxon>
        <taxon>Bacillati</taxon>
        <taxon>Actinomycetota</taxon>
        <taxon>Actinomycetes</taxon>
        <taxon>Kitasatosporales</taxon>
        <taxon>Streptomycetaceae</taxon>
        <taxon>Streptomyces</taxon>
    </lineage>
</organism>
<dbReference type="EMBL" id="CP032427">
    <property type="protein sequence ID" value="AYC39010.1"/>
    <property type="molecule type" value="Genomic_DNA"/>
</dbReference>
<feature type="compositionally biased region" description="Low complexity" evidence="1">
    <location>
        <begin position="165"/>
        <end position="191"/>
    </location>
</feature>